<name>A0ABR6YWX5_9FIRM</name>
<gene>
    <name evidence="1" type="ORF">GH811_08780</name>
</gene>
<sequence length="54" mass="5905">MKINYYEFPKGINELDMYQNGAVSLAGITRLGEGTCVDADPLISGISIKEAKRL</sequence>
<protein>
    <submittedName>
        <fullName evidence="1">Uncharacterized protein</fullName>
    </submittedName>
</protein>
<evidence type="ECO:0000313" key="2">
    <source>
        <dbReference type="Proteomes" id="UP000622405"/>
    </source>
</evidence>
<keyword evidence="2" id="KW-1185">Reference proteome</keyword>
<evidence type="ECO:0000313" key="1">
    <source>
        <dbReference type="EMBL" id="MBC3899709.1"/>
    </source>
</evidence>
<dbReference type="Proteomes" id="UP000622405">
    <property type="component" value="Unassembled WGS sequence"/>
</dbReference>
<comment type="caution">
    <text evidence="1">The sequence shown here is derived from an EMBL/GenBank/DDBJ whole genome shotgun (WGS) entry which is preliminary data.</text>
</comment>
<dbReference type="EMBL" id="WJBE01000006">
    <property type="protein sequence ID" value="MBC3899709.1"/>
    <property type="molecule type" value="Genomic_DNA"/>
</dbReference>
<organism evidence="1 2">
    <name type="scientific">Acetobacterium malicum</name>
    <dbReference type="NCBI Taxonomy" id="52692"/>
    <lineage>
        <taxon>Bacteria</taxon>
        <taxon>Bacillati</taxon>
        <taxon>Bacillota</taxon>
        <taxon>Clostridia</taxon>
        <taxon>Eubacteriales</taxon>
        <taxon>Eubacteriaceae</taxon>
        <taxon>Acetobacterium</taxon>
    </lineage>
</organism>
<accession>A0ABR6YWX5</accession>
<reference evidence="1 2" key="1">
    <citation type="journal article" date="2020" name="mSystems">
        <title>Defining Genomic and Predicted Metabolic Features of the Acetobacterium Genus.</title>
        <authorList>
            <person name="Ross D.E."/>
            <person name="Marshall C.W."/>
            <person name="Gulliver D."/>
            <person name="May H.D."/>
            <person name="Norman R.S."/>
        </authorList>
    </citation>
    <scope>NUCLEOTIDE SEQUENCE [LARGE SCALE GENOMIC DNA]</scope>
    <source>
        <strain evidence="1 2">DSM 4132</strain>
    </source>
</reference>
<dbReference type="RefSeq" id="WP_186894124.1">
    <property type="nucleotide sequence ID" value="NZ_WJBE01000006.1"/>
</dbReference>
<proteinExistence type="predicted"/>